<dbReference type="EMBL" id="PJQY01000094">
    <property type="protein sequence ID" value="PQQ18858.1"/>
    <property type="molecule type" value="Genomic_DNA"/>
</dbReference>
<dbReference type="AlphaFoldDB" id="A0A314ZNR4"/>
<feature type="region of interest" description="Disordered" evidence="1">
    <location>
        <begin position="33"/>
        <end position="60"/>
    </location>
</feature>
<sequence>MQIRKSSSHGTLQQGVSSSINISASTYLNPSASASMNPFASMHPTPRQGPRLLGVSSSAS</sequence>
<name>A0A314ZNR4_PRUYE</name>
<reference evidence="2 3" key="1">
    <citation type="submission" date="2018-02" db="EMBL/GenBank/DDBJ databases">
        <title>Draft genome of wild Prunus yedoensis var. nudiflora.</title>
        <authorList>
            <person name="Baek S."/>
            <person name="Kim J.-H."/>
            <person name="Choi K."/>
            <person name="Kim G.-B."/>
            <person name="Cho A."/>
            <person name="Jang H."/>
            <person name="Shin C.-H."/>
            <person name="Yu H.-J."/>
            <person name="Mun J.-H."/>
        </authorList>
    </citation>
    <scope>NUCLEOTIDE SEQUENCE [LARGE SCALE GENOMIC DNA]</scope>
    <source>
        <strain evidence="3">cv. Jeju island</strain>
        <tissue evidence="2">Leaf</tissue>
    </source>
</reference>
<keyword evidence="3" id="KW-1185">Reference proteome</keyword>
<organism evidence="2 3">
    <name type="scientific">Prunus yedoensis var. nudiflora</name>
    <dbReference type="NCBI Taxonomy" id="2094558"/>
    <lineage>
        <taxon>Eukaryota</taxon>
        <taxon>Viridiplantae</taxon>
        <taxon>Streptophyta</taxon>
        <taxon>Embryophyta</taxon>
        <taxon>Tracheophyta</taxon>
        <taxon>Spermatophyta</taxon>
        <taxon>Magnoliopsida</taxon>
        <taxon>eudicotyledons</taxon>
        <taxon>Gunneridae</taxon>
        <taxon>Pentapetalae</taxon>
        <taxon>rosids</taxon>
        <taxon>fabids</taxon>
        <taxon>Rosales</taxon>
        <taxon>Rosaceae</taxon>
        <taxon>Amygdaloideae</taxon>
        <taxon>Amygdaleae</taxon>
        <taxon>Prunus</taxon>
    </lineage>
</organism>
<protein>
    <submittedName>
        <fullName evidence="2">Uncharacterized protein</fullName>
    </submittedName>
</protein>
<evidence type="ECO:0000313" key="3">
    <source>
        <dbReference type="Proteomes" id="UP000250321"/>
    </source>
</evidence>
<dbReference type="OrthoDB" id="10414889at2759"/>
<evidence type="ECO:0000256" key="1">
    <source>
        <dbReference type="SAM" id="MobiDB-lite"/>
    </source>
</evidence>
<dbReference type="Proteomes" id="UP000250321">
    <property type="component" value="Unassembled WGS sequence"/>
</dbReference>
<gene>
    <name evidence="2" type="ORF">Pyn_40578</name>
</gene>
<proteinExistence type="predicted"/>
<evidence type="ECO:0000313" key="2">
    <source>
        <dbReference type="EMBL" id="PQQ18858.1"/>
    </source>
</evidence>
<comment type="caution">
    <text evidence="2">The sequence shown here is derived from an EMBL/GenBank/DDBJ whole genome shotgun (WGS) entry which is preliminary data.</text>
</comment>
<accession>A0A314ZNR4</accession>